<dbReference type="PROSITE" id="PS50937">
    <property type="entry name" value="HTH_MERR_2"/>
    <property type="match status" value="1"/>
</dbReference>
<keyword evidence="2" id="KW-0805">Transcription regulation</keyword>
<dbReference type="InterPro" id="IPR009061">
    <property type="entry name" value="DNA-bd_dom_put_sf"/>
</dbReference>
<dbReference type="Gene3D" id="1.10.1660.10">
    <property type="match status" value="1"/>
</dbReference>
<evidence type="ECO:0000256" key="1">
    <source>
        <dbReference type="ARBA" id="ARBA00022491"/>
    </source>
</evidence>
<gene>
    <name evidence="6" type="ORF">HMI46_07885</name>
</gene>
<dbReference type="AlphaFoldDB" id="A0AAP7A065"/>
<dbReference type="SUPFAM" id="SSF46955">
    <property type="entry name" value="Putative DNA-binding domain"/>
    <property type="match status" value="1"/>
</dbReference>
<evidence type="ECO:0000256" key="3">
    <source>
        <dbReference type="ARBA" id="ARBA00023125"/>
    </source>
</evidence>
<dbReference type="PROSITE" id="PS00552">
    <property type="entry name" value="HTH_MERR_1"/>
    <property type="match status" value="1"/>
</dbReference>
<dbReference type="InterPro" id="IPR000551">
    <property type="entry name" value="MerR-type_HTH_dom"/>
</dbReference>
<evidence type="ECO:0000259" key="5">
    <source>
        <dbReference type="PROSITE" id="PS50937"/>
    </source>
</evidence>
<evidence type="ECO:0000313" key="7">
    <source>
        <dbReference type="Proteomes" id="UP000552038"/>
    </source>
</evidence>
<keyword evidence="4" id="KW-0804">Transcription</keyword>
<keyword evidence="1" id="KW-0678">Repressor</keyword>
<organism evidence="6 7">
    <name type="scientific">Paenibacillus alvei</name>
    <name type="common">Bacillus alvei</name>
    <dbReference type="NCBI Taxonomy" id="44250"/>
    <lineage>
        <taxon>Bacteria</taxon>
        <taxon>Bacillati</taxon>
        <taxon>Bacillota</taxon>
        <taxon>Bacilli</taxon>
        <taxon>Bacillales</taxon>
        <taxon>Paenibacillaceae</taxon>
        <taxon>Paenibacillus</taxon>
    </lineage>
</organism>
<dbReference type="GO" id="GO:0003700">
    <property type="term" value="F:DNA-binding transcription factor activity"/>
    <property type="evidence" value="ECO:0007669"/>
    <property type="project" value="InterPro"/>
</dbReference>
<name>A0AAP7A065_PAEAL</name>
<dbReference type="InterPro" id="IPR047057">
    <property type="entry name" value="MerR_fam"/>
</dbReference>
<dbReference type="EMBL" id="JABFOR010000007">
    <property type="protein sequence ID" value="NOJ70468.1"/>
    <property type="molecule type" value="Genomic_DNA"/>
</dbReference>
<dbReference type="SMART" id="SM00422">
    <property type="entry name" value="HTH_MERR"/>
    <property type="match status" value="1"/>
</dbReference>
<keyword evidence="3" id="KW-0238">DNA-binding</keyword>
<feature type="domain" description="HTH merR-type" evidence="5">
    <location>
        <begin position="1"/>
        <end position="73"/>
    </location>
</feature>
<dbReference type="RefSeq" id="WP_171415977.1">
    <property type="nucleotide sequence ID" value="NZ_JABFOR010000007.1"/>
</dbReference>
<sequence>MYSIGEAARLTGISAYTLRYYEQIGLLHSPQRLGGKPDGVRQYDEQDVRFIQFIYGLKQTGMKLEDIAAFTEAGCLLSGNRLPHDIEDTLHKRIGMLDRHLARLDAQIKQLESIRKIAEEKRSMYDAMLLEQLQKNAQKD</sequence>
<evidence type="ECO:0000256" key="4">
    <source>
        <dbReference type="ARBA" id="ARBA00023163"/>
    </source>
</evidence>
<dbReference type="Proteomes" id="UP000552038">
    <property type="component" value="Unassembled WGS sequence"/>
</dbReference>
<dbReference type="GO" id="GO:0003677">
    <property type="term" value="F:DNA binding"/>
    <property type="evidence" value="ECO:0007669"/>
    <property type="project" value="UniProtKB-KW"/>
</dbReference>
<accession>A0AAP7A065</accession>
<protein>
    <submittedName>
        <fullName evidence="6">MerR family transcriptional regulator</fullName>
    </submittedName>
</protein>
<proteinExistence type="predicted"/>
<comment type="caution">
    <text evidence="6">The sequence shown here is derived from an EMBL/GenBank/DDBJ whole genome shotgun (WGS) entry which is preliminary data.</text>
</comment>
<dbReference type="Pfam" id="PF13411">
    <property type="entry name" value="MerR_1"/>
    <property type="match status" value="1"/>
</dbReference>
<evidence type="ECO:0000313" key="6">
    <source>
        <dbReference type="EMBL" id="NOJ70468.1"/>
    </source>
</evidence>
<reference evidence="6 7" key="1">
    <citation type="submission" date="2020-05" db="EMBL/GenBank/DDBJ databases">
        <title>Whole genome sequencing and identification of novel metabolites from Paenibacillus alvei strain JR949.</title>
        <authorList>
            <person name="Rajendhran J."/>
            <person name="Sree Pranav P."/>
            <person name="Mahalakshmi B."/>
            <person name="Karthikeyan R."/>
        </authorList>
    </citation>
    <scope>NUCLEOTIDE SEQUENCE [LARGE SCALE GENOMIC DNA]</scope>
    <source>
        <strain evidence="6 7">JR949</strain>
    </source>
</reference>
<evidence type="ECO:0000256" key="2">
    <source>
        <dbReference type="ARBA" id="ARBA00023015"/>
    </source>
</evidence>
<dbReference type="PANTHER" id="PTHR30204">
    <property type="entry name" value="REDOX-CYCLING DRUG-SENSING TRANSCRIPTIONAL ACTIVATOR SOXR"/>
    <property type="match status" value="1"/>
</dbReference>
<dbReference type="PANTHER" id="PTHR30204:SF69">
    <property type="entry name" value="MERR-FAMILY TRANSCRIPTIONAL REGULATOR"/>
    <property type="match status" value="1"/>
</dbReference>
<dbReference type="CDD" id="cd01109">
    <property type="entry name" value="HTH_YyaN"/>
    <property type="match status" value="1"/>
</dbReference>